<accession>A0A1Y2HVW0</accession>
<feature type="compositionally biased region" description="Polar residues" evidence="1">
    <location>
        <begin position="37"/>
        <end position="46"/>
    </location>
</feature>
<dbReference type="AlphaFoldDB" id="A0A1Y2HVW0"/>
<dbReference type="PANTHER" id="PTHR35871:SF1">
    <property type="entry name" value="CXC1-LIKE CYSTEINE CLUSTER ASSOCIATED WITH KDZ TRANSPOSASES DOMAIN-CONTAINING PROTEIN"/>
    <property type="match status" value="1"/>
</dbReference>
<dbReference type="EMBL" id="MCFL01000008">
    <property type="protein sequence ID" value="ORZ38659.1"/>
    <property type="molecule type" value="Genomic_DNA"/>
</dbReference>
<gene>
    <name evidence="2" type="ORF">BCR44DRAFT_1510992</name>
</gene>
<feature type="region of interest" description="Disordered" evidence="1">
    <location>
        <begin position="1"/>
        <end position="50"/>
    </location>
</feature>
<dbReference type="OrthoDB" id="10044727at2759"/>
<dbReference type="Proteomes" id="UP000193411">
    <property type="component" value="Unassembled WGS sequence"/>
</dbReference>
<dbReference type="PANTHER" id="PTHR35871">
    <property type="entry name" value="EXPRESSED PROTEIN"/>
    <property type="match status" value="1"/>
</dbReference>
<evidence type="ECO:0000313" key="3">
    <source>
        <dbReference type="Proteomes" id="UP000193411"/>
    </source>
</evidence>
<reference evidence="2 3" key="1">
    <citation type="submission" date="2016-07" db="EMBL/GenBank/DDBJ databases">
        <title>Pervasive Adenine N6-methylation of Active Genes in Fungi.</title>
        <authorList>
            <consortium name="DOE Joint Genome Institute"/>
            <person name="Mondo S.J."/>
            <person name="Dannebaum R.O."/>
            <person name="Kuo R.C."/>
            <person name="Labutti K."/>
            <person name="Haridas S."/>
            <person name="Kuo A."/>
            <person name="Salamov A."/>
            <person name="Ahrendt S.R."/>
            <person name="Lipzen A."/>
            <person name="Sullivan W."/>
            <person name="Andreopoulos W.B."/>
            <person name="Clum A."/>
            <person name="Lindquist E."/>
            <person name="Daum C."/>
            <person name="Ramamoorthy G.K."/>
            <person name="Gryganskyi A."/>
            <person name="Culley D."/>
            <person name="Magnuson J.K."/>
            <person name="James T.Y."/>
            <person name="O'Malley M.A."/>
            <person name="Stajich J.E."/>
            <person name="Spatafora J.W."/>
            <person name="Visel A."/>
            <person name="Grigoriev I.V."/>
        </authorList>
    </citation>
    <scope>NUCLEOTIDE SEQUENCE [LARGE SCALE GENOMIC DNA]</scope>
    <source>
        <strain evidence="2 3">PL171</strain>
    </source>
</reference>
<evidence type="ECO:0000313" key="2">
    <source>
        <dbReference type="EMBL" id="ORZ38659.1"/>
    </source>
</evidence>
<organism evidence="2 3">
    <name type="scientific">Catenaria anguillulae PL171</name>
    <dbReference type="NCBI Taxonomy" id="765915"/>
    <lineage>
        <taxon>Eukaryota</taxon>
        <taxon>Fungi</taxon>
        <taxon>Fungi incertae sedis</taxon>
        <taxon>Blastocladiomycota</taxon>
        <taxon>Blastocladiomycetes</taxon>
        <taxon>Blastocladiales</taxon>
        <taxon>Catenariaceae</taxon>
        <taxon>Catenaria</taxon>
    </lineage>
</organism>
<sequence>MSVAKPPSRKPPRTSAPDPDQDSSPFHQALCPVETPGSPTSPNPTAAHTPLLATVGPTALNRPQFRRALAVHLYCYYRLDNFSNVTARKLASSHQPVAQAYERRQSIQAGRELLSSSMDKMREWLREQPRGTAKPLAFARWVSSAILVPKFGADAMTSLAMQTRGPSSMSIRTAKRWLRALGWVYGTDTKGAYTDSTCRDDVIAARNAFISAMDASATCTCKVEESYMTRAEFDALDKCALATIVTDAVGHEVVCGKSCKRCAGGKHLQMSRMVDPDLATRTCLLLPVYHDECTFMANDGKTVFWMPRWSHSLEKKSRGKGNMISSFVCECHGELRIAVPMSYIAQLKLNHTCLMFSHPYMYLPIGRQR</sequence>
<evidence type="ECO:0000256" key="1">
    <source>
        <dbReference type="SAM" id="MobiDB-lite"/>
    </source>
</evidence>
<proteinExistence type="predicted"/>
<protein>
    <submittedName>
        <fullName evidence="2">Uncharacterized protein</fullName>
    </submittedName>
</protein>
<name>A0A1Y2HVW0_9FUNG</name>
<keyword evidence="3" id="KW-1185">Reference proteome</keyword>
<comment type="caution">
    <text evidence="2">The sequence shown here is derived from an EMBL/GenBank/DDBJ whole genome shotgun (WGS) entry which is preliminary data.</text>
</comment>